<evidence type="ECO:0000313" key="3">
    <source>
        <dbReference type="Proteomes" id="UP000678895"/>
    </source>
</evidence>
<keyword evidence="1" id="KW-0472">Membrane</keyword>
<dbReference type="Pfam" id="PF09581">
    <property type="entry name" value="Spore_III_AF"/>
    <property type="match status" value="1"/>
</dbReference>
<dbReference type="AlphaFoldDB" id="A0A920CJN0"/>
<proteinExistence type="predicted"/>
<gene>
    <name evidence="2" type="ORF">J41TS4_27140</name>
</gene>
<dbReference type="NCBIfam" id="TIGR02896">
    <property type="entry name" value="spore_III_AF"/>
    <property type="match status" value="1"/>
</dbReference>
<comment type="caution">
    <text evidence="2">The sequence shown here is derived from an EMBL/GenBank/DDBJ whole genome shotgun (WGS) entry which is preliminary data.</text>
</comment>
<protein>
    <recommendedName>
        <fullName evidence="4">Stage III sporulation protein AF</fullName>
    </recommendedName>
</protein>
<keyword evidence="1" id="KW-0812">Transmembrane</keyword>
<feature type="transmembrane region" description="Helical" evidence="1">
    <location>
        <begin position="7"/>
        <end position="27"/>
    </location>
</feature>
<evidence type="ECO:0008006" key="4">
    <source>
        <dbReference type="Google" id="ProtNLM"/>
    </source>
</evidence>
<dbReference type="EMBL" id="BORS01000008">
    <property type="protein sequence ID" value="GIO42956.1"/>
    <property type="molecule type" value="Genomic_DNA"/>
</dbReference>
<name>A0A920CJN0_9BACL</name>
<keyword evidence="1" id="KW-1133">Transmembrane helix</keyword>
<reference evidence="2" key="1">
    <citation type="submission" date="2021-03" db="EMBL/GenBank/DDBJ databases">
        <title>Antimicrobial resistance genes in bacteria isolated from Japanese honey, and their potential for conferring macrolide and lincosamide resistance in the American foulbrood pathogen Paenibacillus larvae.</title>
        <authorList>
            <person name="Okamoto M."/>
            <person name="Kumagai M."/>
            <person name="Kanamori H."/>
            <person name="Takamatsu D."/>
        </authorList>
    </citation>
    <scope>NUCLEOTIDE SEQUENCE</scope>
    <source>
        <strain evidence="2">J41TS4</strain>
    </source>
</reference>
<accession>A0A920CJN0</accession>
<feature type="transmembrane region" description="Helical" evidence="1">
    <location>
        <begin position="33"/>
        <end position="54"/>
    </location>
</feature>
<keyword evidence="3" id="KW-1185">Reference proteome</keyword>
<evidence type="ECO:0000256" key="1">
    <source>
        <dbReference type="SAM" id="Phobius"/>
    </source>
</evidence>
<dbReference type="Proteomes" id="UP000678895">
    <property type="component" value="Unassembled WGS sequence"/>
</dbReference>
<dbReference type="RefSeq" id="WP_301627723.1">
    <property type="nucleotide sequence ID" value="NZ_BORS01000008.1"/>
</dbReference>
<evidence type="ECO:0000313" key="2">
    <source>
        <dbReference type="EMBL" id="GIO42956.1"/>
    </source>
</evidence>
<organism evidence="2 3">
    <name type="scientific">Paenibacillus apis</name>
    <dbReference type="NCBI Taxonomy" id="1792174"/>
    <lineage>
        <taxon>Bacteria</taxon>
        <taxon>Bacillati</taxon>
        <taxon>Bacillota</taxon>
        <taxon>Bacilli</taxon>
        <taxon>Bacillales</taxon>
        <taxon>Paenibacillaceae</taxon>
        <taxon>Paenibacillus</taxon>
    </lineage>
</organism>
<sequence>MSMLGEWLKEIIIIVLFAVFIDLLLPNRAMERYVKFVVSLLILLTLLSPVMRILSGSEPEKMIAAAFDQVSGNVGGGTEVETESILKQGELLRKKQEAEALQLAGDQAAVQMKQQIELETGQPVERVMVILAREDPSAEAKGQGSTQQAAEGTLYIEKVEVVMKVTEQAASESSDKSIKVRKVDVSLPDKIGRKTEDTLAVSGVSYGDAESPANSTETAKLTESIQSLMVREWGISADAVTVIAGVQEGR</sequence>
<dbReference type="InterPro" id="IPR014245">
    <property type="entry name" value="Spore_III_AF"/>
</dbReference>